<proteinExistence type="predicted"/>
<feature type="domain" description="Laminin EGF-like" evidence="12">
    <location>
        <begin position="588"/>
        <end position="635"/>
    </location>
</feature>
<protein>
    <submittedName>
        <fullName evidence="15">LAMA2</fullName>
    </submittedName>
</protein>
<dbReference type="GO" id="GO:0005604">
    <property type="term" value="C:basement membrane"/>
    <property type="evidence" value="ECO:0007669"/>
    <property type="project" value="UniProtKB-SubCell"/>
</dbReference>
<feature type="disulfide bond" evidence="10">
    <location>
        <begin position="1040"/>
        <end position="1049"/>
    </location>
</feature>
<feature type="disulfide bond" evidence="10">
    <location>
        <begin position="1150"/>
        <end position="1159"/>
    </location>
</feature>
<dbReference type="PROSITE" id="PS01248">
    <property type="entry name" value="EGF_LAM_1"/>
    <property type="match status" value="4"/>
</dbReference>
<feature type="disulfide bond" evidence="10">
    <location>
        <begin position="590"/>
        <end position="607"/>
    </location>
</feature>
<comment type="subcellular location">
    <subcellularLocation>
        <location evidence="1">Secreted</location>
        <location evidence="1">Extracellular space</location>
        <location evidence="1">Extracellular matrix</location>
        <location evidence="1">Basement membrane</location>
    </subcellularLocation>
</comment>
<dbReference type="Gene3D" id="2.10.25.10">
    <property type="entry name" value="Laminin"/>
    <property type="match status" value="12"/>
</dbReference>
<evidence type="ECO:0000259" key="13">
    <source>
        <dbReference type="PROSITE" id="PS51115"/>
    </source>
</evidence>
<dbReference type="FunFam" id="2.10.25.10:FF:000580">
    <property type="entry name" value="Wing blister, isoform B"/>
    <property type="match status" value="1"/>
</dbReference>
<keyword evidence="9 10" id="KW-0424">Laminin EGF-like domain</keyword>
<dbReference type="PROSITE" id="PS51115">
    <property type="entry name" value="LAMININ_IVA"/>
    <property type="match status" value="2"/>
</dbReference>
<dbReference type="FunFam" id="2.10.25.10:FF:000130">
    <property type="entry name" value="Laminin subunit beta 1"/>
    <property type="match status" value="1"/>
</dbReference>
<evidence type="ECO:0000259" key="12">
    <source>
        <dbReference type="PROSITE" id="PS50027"/>
    </source>
</evidence>
<feature type="coiled-coil region" evidence="11">
    <location>
        <begin position="1353"/>
        <end position="1380"/>
    </location>
</feature>
<keyword evidence="8" id="KW-0325">Glycoprotein</keyword>
<dbReference type="Pfam" id="PF24973">
    <property type="entry name" value="EGF_LMN_ATRN"/>
    <property type="match status" value="2"/>
</dbReference>
<dbReference type="GO" id="GO:0009887">
    <property type="term" value="P:animal organ morphogenesis"/>
    <property type="evidence" value="ECO:0007669"/>
    <property type="project" value="TreeGrafter"/>
</dbReference>
<dbReference type="InterPro" id="IPR000034">
    <property type="entry name" value="Laminin_IV"/>
</dbReference>
<evidence type="ECO:0000256" key="2">
    <source>
        <dbReference type="ARBA" id="ARBA00022525"/>
    </source>
</evidence>
<feature type="disulfide bond" evidence="10">
    <location>
        <begin position="704"/>
        <end position="713"/>
    </location>
</feature>
<feature type="domain" description="Laminin EGF-like" evidence="12">
    <location>
        <begin position="490"/>
        <end position="537"/>
    </location>
</feature>
<dbReference type="SMART" id="SM00180">
    <property type="entry name" value="EGF_Lam"/>
    <property type="match status" value="13"/>
</dbReference>
<dbReference type="CDD" id="cd00055">
    <property type="entry name" value="EGF_Lam"/>
    <property type="match status" value="11"/>
</dbReference>
<sequence>MDKNLCRKNLGGIELSCKVKVMYLSKKKSLGLISHNNGWNLTDLLGLSSIPQPQTFINNGIIDQQLIFNIEDLKSLKRPLPQFYYWSAPKNFLGNRLNSFGSNLHYFVYYVPREFDRGQQTPVADIVIEGNGVKLEYYSRINFFPRENISVTIPLKPTQNWLDGRTRRPIDKAMMMRVLADLSTFLVRARYHQDQLQSSIYGFRMETAYEQHNLQINSNIFPISLGESTRKHVLPVEVCTCPEHFDGNSCERCQLGYRRVNNQLFDGICKKCECQGHSQECDPFNGKCLNCQHNTTGSRCEQCLPGFYGNPSLGGVLGQCRPCACPTVENPRSKQCALSQLVLEGAAAVGQDEYVCTACEAGYDGNKCEICADGYFGDPFASDPQKACRPCECNGNIDNAAIGNCDRTTGECLRCIGHTTGSKCEECLSNHWGSALAHTCRPCRCHSFGSLFPQCSNQTGQCQCREGYTSDRCDRCLPGHGDVGNGCPECQCNITGSLGTVCDEVSGQCVCKRGIYGKRCDLCVPSYYNFGPEGCQFCHCNELGAVAGKECHNITGECQCLPNVVGSKCESCAPGFFNMTAGIGCEPCNCAQMSSEGTICDERTGQCRCKSGVTGLKCDKCEPNYYGIGPTGCKRCRVCPSVGQVCDSVTGACVCPPNTQGEMCERCTSNAWNYHQYRGCQLCQCDGIGADSQICDQRTGQCKCKPGYVGHRCDLCEPGHHSFPECKSCQCSLSGTEPSECRGNTCLCSSKEGQCKCKKHVFGLKCDNCIEGAFSLEAWHPLGCTKCFCFERSTECRQAERLYWRQQYAPDRKVVFESPFEMFERKHNLHVLREWPNDYNSHPTNHTPLYWPMPESFKNDRTGSYNGFLRFRIRNEDHNYKGSFLQPNVHIFRLFPQVVLIGSTRIELEHVPPHSTNIDDGIYKIALLNVQHIFIRATYNDMYRGDSISISEISLDVAEELEGGIFDKKEPALGVEQCFNCASGYTGRSCQEAAHGFFIAYITDYLNRPDPIVLSGIARPCDCHSHSQLCDPKTGECIDCLHNTVGTHCERCKDGYYGDALSGLPDACHRCLCPLEDNSLTSTCIASDSSGRGYYCIDCNPGHVGMFCEFCEAGYYGNPLQPGGRCTPCGCHPHGSLSSVCHNITGQCQCREGVEGRACSICSPRHAFLNGVCASCDQGCYRELMLIEDDMEKQLLPLRELISKARPIPHKRLARIRTSVTILSSLLDSIGGEGLNSLMAKPDLSWSIPLTEGRGLEGIDDPTSRSFRHAHILAEEFRLLQERNNESLIKLGNLENNLIKIRAKVQAENKRAIDIVNQLSQFVHRSGQSTSSSQLQYWLDRANSILNTSRERMAIIEKKYNYAKKNAEEAERLLNEITARKLNTTSYGHLVEKHREYQILIKDFRNTLWDEARTGSLAAKNTSLMAESELINLQKIIEEIEKYIKLIEEEINNGNQNIKLIEEKTVENEETGKEIKEKLILKIKNLREEELQNLEGDYLIINELKETKMPLAEKHALELEKQALKLKGQFADTQANF</sequence>
<accession>A0A1I8BF69</accession>
<dbReference type="FunFam" id="2.10.25.10:FF:000242">
    <property type="entry name" value="Laminin subunit alpha 1"/>
    <property type="match status" value="1"/>
</dbReference>
<dbReference type="FunFam" id="2.10.25.10:FF:000074">
    <property type="entry name" value="Laminin subunit alpha"/>
    <property type="match status" value="2"/>
</dbReference>
<evidence type="ECO:0000256" key="6">
    <source>
        <dbReference type="ARBA" id="ARBA00022869"/>
    </source>
</evidence>
<feature type="domain" description="Laminin IV type A" evidence="13">
    <location>
        <begin position="799"/>
        <end position="977"/>
    </location>
</feature>
<feature type="domain" description="Laminin EGF-like" evidence="12">
    <location>
        <begin position="443"/>
        <end position="489"/>
    </location>
</feature>
<keyword evidence="3" id="KW-0272">Extracellular matrix</keyword>
<keyword evidence="5" id="KW-0677">Repeat</keyword>
<feature type="domain" description="Laminin EGF-like" evidence="12">
    <location>
        <begin position="272"/>
        <end position="322"/>
    </location>
</feature>
<dbReference type="FunFam" id="2.10.25.10:FF:000189">
    <property type="entry name" value="Laminin subunit alpha 2"/>
    <property type="match status" value="1"/>
</dbReference>
<feature type="disulfide bond" evidence="10">
    <location>
        <begin position="683"/>
        <end position="695"/>
    </location>
</feature>
<dbReference type="SMART" id="SM00181">
    <property type="entry name" value="EGF"/>
    <property type="match status" value="11"/>
</dbReference>
<dbReference type="Proteomes" id="UP000095281">
    <property type="component" value="Unplaced"/>
</dbReference>
<feature type="disulfide bond" evidence="10">
    <location>
        <begin position="1129"/>
        <end position="1141"/>
    </location>
</feature>
<evidence type="ECO:0000256" key="8">
    <source>
        <dbReference type="ARBA" id="ARBA00023180"/>
    </source>
</evidence>
<dbReference type="FunFam" id="2.10.25.10:FF:000224">
    <property type="entry name" value="Usherin"/>
    <property type="match status" value="1"/>
</dbReference>
<feature type="disulfide bond" evidence="10">
    <location>
        <begin position="609"/>
        <end position="618"/>
    </location>
</feature>
<dbReference type="FunFam" id="2.10.25.10:FF:000209">
    <property type="entry name" value="Laminin subunit alpha 5"/>
    <property type="match status" value="1"/>
</dbReference>
<reference evidence="15" key="1">
    <citation type="submission" date="2016-11" db="UniProtKB">
        <authorList>
            <consortium name="WormBaseParasite"/>
        </authorList>
    </citation>
    <scope>IDENTIFICATION</scope>
</reference>
<feature type="domain" description="Laminin IV type A" evidence="13">
    <location>
        <begin position="34"/>
        <end position="238"/>
    </location>
</feature>
<feature type="domain" description="Laminin EGF-like" evidence="12">
    <location>
        <begin position="683"/>
        <end position="728"/>
    </location>
</feature>
<feature type="disulfide bond" evidence="10">
    <location>
        <begin position="1131"/>
        <end position="1148"/>
    </location>
</feature>
<feature type="disulfide bond" evidence="10">
    <location>
        <begin position="443"/>
        <end position="455"/>
    </location>
</feature>
<dbReference type="WBParaSite" id="MhA1_Contig205.frz3.fgene2">
    <property type="protein sequence ID" value="MhA1_Contig205.frz3.fgene2"/>
    <property type="gene ID" value="MhA1_Contig205.frz3.fgene2"/>
</dbReference>
<evidence type="ECO:0000256" key="3">
    <source>
        <dbReference type="ARBA" id="ARBA00022530"/>
    </source>
</evidence>
<evidence type="ECO:0000313" key="14">
    <source>
        <dbReference type="Proteomes" id="UP000095281"/>
    </source>
</evidence>
<evidence type="ECO:0000256" key="11">
    <source>
        <dbReference type="SAM" id="Coils"/>
    </source>
</evidence>
<feature type="coiled-coil region" evidence="11">
    <location>
        <begin position="1430"/>
        <end position="1464"/>
    </location>
</feature>
<feature type="disulfide bond" evidence="10">
    <location>
        <begin position="464"/>
        <end position="473"/>
    </location>
</feature>
<dbReference type="PROSITE" id="PS50027">
    <property type="entry name" value="EGF_LAM_2"/>
    <property type="match status" value="9"/>
</dbReference>
<dbReference type="SMART" id="SM00281">
    <property type="entry name" value="LamB"/>
    <property type="match status" value="2"/>
</dbReference>
<dbReference type="InterPro" id="IPR050440">
    <property type="entry name" value="Laminin/Netrin_ECM"/>
</dbReference>
<feature type="disulfide bond" evidence="10">
    <location>
        <begin position="492"/>
        <end position="509"/>
    </location>
</feature>
<dbReference type="InterPro" id="IPR000742">
    <property type="entry name" value="EGF"/>
</dbReference>
<feature type="disulfide bond" evidence="10">
    <location>
        <begin position="415"/>
        <end position="424"/>
    </location>
</feature>
<evidence type="ECO:0000256" key="1">
    <source>
        <dbReference type="ARBA" id="ARBA00004302"/>
    </source>
</evidence>
<evidence type="ECO:0000256" key="9">
    <source>
        <dbReference type="ARBA" id="ARBA00023292"/>
    </source>
</evidence>
<keyword evidence="14" id="KW-1185">Reference proteome</keyword>
<keyword evidence="2" id="KW-0964">Secreted</keyword>
<dbReference type="Pfam" id="PF00053">
    <property type="entry name" value="EGF_laminin"/>
    <property type="match status" value="12"/>
</dbReference>
<keyword evidence="11" id="KW-0175">Coiled coil</keyword>
<feature type="disulfide bond" evidence="10">
    <location>
        <begin position="291"/>
        <end position="300"/>
    </location>
</feature>
<feature type="disulfide bond" evidence="10">
    <location>
        <begin position="588"/>
        <end position="600"/>
    </location>
</feature>
<name>A0A1I8BF69_MELHA</name>
<keyword evidence="7 10" id="KW-1015">Disulfide bond</keyword>
<feature type="domain" description="Laminin EGF-like" evidence="12">
    <location>
        <begin position="538"/>
        <end position="587"/>
    </location>
</feature>
<feature type="disulfide bond" evidence="10">
    <location>
        <begin position="685"/>
        <end position="702"/>
    </location>
</feature>
<feature type="domain" description="Laminin EGF-like" evidence="12">
    <location>
        <begin position="1021"/>
        <end position="1070"/>
    </location>
</feature>
<feature type="disulfide bond" evidence="10">
    <location>
        <begin position="560"/>
        <end position="569"/>
    </location>
</feature>
<comment type="caution">
    <text evidence="10">Lacks conserved residue(s) required for the propagation of feature annotation.</text>
</comment>
<keyword evidence="6" id="KW-0084">Basement membrane</keyword>
<feature type="domain" description="Laminin EGF-like" evidence="12">
    <location>
        <begin position="391"/>
        <end position="442"/>
    </location>
</feature>
<keyword evidence="4" id="KW-0732">Signal</keyword>
<evidence type="ECO:0000256" key="4">
    <source>
        <dbReference type="ARBA" id="ARBA00022729"/>
    </source>
</evidence>
<organism evidence="14 15">
    <name type="scientific">Meloidogyne hapla</name>
    <name type="common">Root-knot nematode worm</name>
    <dbReference type="NCBI Taxonomy" id="6305"/>
    <lineage>
        <taxon>Eukaryota</taxon>
        <taxon>Metazoa</taxon>
        <taxon>Ecdysozoa</taxon>
        <taxon>Nematoda</taxon>
        <taxon>Chromadorea</taxon>
        <taxon>Rhabditida</taxon>
        <taxon>Tylenchina</taxon>
        <taxon>Tylenchomorpha</taxon>
        <taxon>Tylenchoidea</taxon>
        <taxon>Meloidogynidae</taxon>
        <taxon>Meloidogyninae</taxon>
        <taxon>Meloidogyne</taxon>
    </lineage>
</organism>
<dbReference type="Gene3D" id="2.170.300.10">
    <property type="entry name" value="Tie2 ligand-binding domain superfamily"/>
    <property type="match status" value="1"/>
</dbReference>
<dbReference type="GO" id="GO:0009888">
    <property type="term" value="P:tissue development"/>
    <property type="evidence" value="ECO:0007669"/>
    <property type="project" value="TreeGrafter"/>
</dbReference>
<dbReference type="FunFam" id="2.10.25.10:FF:000106">
    <property type="entry name" value="Heparan sulfate proteoglycan 2"/>
    <property type="match status" value="1"/>
</dbReference>
<dbReference type="PRINTS" id="PR00011">
    <property type="entry name" value="EGFLAMININ"/>
</dbReference>
<evidence type="ECO:0000256" key="10">
    <source>
        <dbReference type="PROSITE-ProRule" id="PRU00460"/>
    </source>
</evidence>
<dbReference type="InterPro" id="IPR002049">
    <property type="entry name" value="LE_dom"/>
</dbReference>
<dbReference type="InterPro" id="IPR056863">
    <property type="entry name" value="LMN_ATRN_NET-like_EGF"/>
</dbReference>
<feature type="disulfide bond" evidence="10">
    <location>
        <begin position="445"/>
        <end position="462"/>
    </location>
</feature>
<dbReference type="SUPFAM" id="SSF57196">
    <property type="entry name" value="EGF/Laminin"/>
    <property type="match status" value="11"/>
</dbReference>
<feature type="disulfide bond" evidence="10">
    <location>
        <begin position="511"/>
        <end position="520"/>
    </location>
</feature>
<dbReference type="PANTHER" id="PTHR10574:SF406">
    <property type="entry name" value="LAMININ SUBUNIT ALPHA 5"/>
    <property type="match status" value="1"/>
</dbReference>
<evidence type="ECO:0000256" key="7">
    <source>
        <dbReference type="ARBA" id="ARBA00023157"/>
    </source>
</evidence>
<feature type="domain" description="Laminin EGF-like" evidence="12">
    <location>
        <begin position="1129"/>
        <end position="1175"/>
    </location>
</feature>
<feature type="disulfide bond" evidence="10">
    <location>
        <begin position="490"/>
        <end position="502"/>
    </location>
</feature>
<dbReference type="PANTHER" id="PTHR10574">
    <property type="entry name" value="NETRIN/LAMININ-RELATED"/>
    <property type="match status" value="1"/>
</dbReference>
<dbReference type="Pfam" id="PF00052">
    <property type="entry name" value="Laminin_B"/>
    <property type="match status" value="1"/>
</dbReference>
<evidence type="ECO:0000256" key="5">
    <source>
        <dbReference type="ARBA" id="ARBA00022737"/>
    </source>
</evidence>
<evidence type="ECO:0000313" key="15">
    <source>
        <dbReference type="WBParaSite" id="MhA1_Contig205.frz3.fgene2"/>
    </source>
</evidence>